<name>A0AA37ST64_9BACT</name>
<evidence type="ECO:0000259" key="6">
    <source>
        <dbReference type="Pfam" id="PF07687"/>
    </source>
</evidence>
<evidence type="ECO:0000256" key="3">
    <source>
        <dbReference type="ARBA" id="ARBA00022723"/>
    </source>
</evidence>
<evidence type="ECO:0000256" key="1">
    <source>
        <dbReference type="ARBA" id="ARBA00006247"/>
    </source>
</evidence>
<evidence type="ECO:0000313" key="8">
    <source>
        <dbReference type="Proteomes" id="UP001156666"/>
    </source>
</evidence>
<dbReference type="InterPro" id="IPR002933">
    <property type="entry name" value="Peptidase_M20"/>
</dbReference>
<keyword evidence="5" id="KW-0862">Zinc</keyword>
<dbReference type="AlphaFoldDB" id="A0AA37ST64"/>
<dbReference type="SUPFAM" id="SSF53187">
    <property type="entry name" value="Zn-dependent exopeptidases"/>
    <property type="match status" value="1"/>
</dbReference>
<dbReference type="GO" id="GO:0008233">
    <property type="term" value="F:peptidase activity"/>
    <property type="evidence" value="ECO:0007669"/>
    <property type="project" value="UniProtKB-KW"/>
</dbReference>
<proteinExistence type="inferred from homology"/>
<evidence type="ECO:0000256" key="4">
    <source>
        <dbReference type="ARBA" id="ARBA00022801"/>
    </source>
</evidence>
<dbReference type="Gene3D" id="3.30.70.360">
    <property type="match status" value="1"/>
</dbReference>
<dbReference type="SUPFAM" id="SSF55031">
    <property type="entry name" value="Bacterial exopeptidase dimerisation domain"/>
    <property type="match status" value="1"/>
</dbReference>
<keyword evidence="3" id="KW-0479">Metal-binding</keyword>
<organism evidence="7 8">
    <name type="scientific">Portibacter lacus</name>
    <dbReference type="NCBI Taxonomy" id="1099794"/>
    <lineage>
        <taxon>Bacteria</taxon>
        <taxon>Pseudomonadati</taxon>
        <taxon>Bacteroidota</taxon>
        <taxon>Saprospiria</taxon>
        <taxon>Saprospirales</taxon>
        <taxon>Haliscomenobacteraceae</taxon>
        <taxon>Portibacter</taxon>
    </lineage>
</organism>
<dbReference type="InterPro" id="IPR036264">
    <property type="entry name" value="Bact_exopeptidase_dim_dom"/>
</dbReference>
<dbReference type="Pfam" id="PF07687">
    <property type="entry name" value="M20_dimer"/>
    <property type="match status" value="1"/>
</dbReference>
<keyword evidence="4" id="KW-0378">Hydrolase</keyword>
<dbReference type="InterPro" id="IPR011650">
    <property type="entry name" value="Peptidase_M20_dimer"/>
</dbReference>
<dbReference type="Proteomes" id="UP001156666">
    <property type="component" value="Unassembled WGS sequence"/>
</dbReference>
<evidence type="ECO:0000313" key="7">
    <source>
        <dbReference type="EMBL" id="GLR19717.1"/>
    </source>
</evidence>
<protein>
    <submittedName>
        <fullName evidence="7">Peptidase M20</fullName>
    </submittedName>
</protein>
<evidence type="ECO:0000256" key="5">
    <source>
        <dbReference type="ARBA" id="ARBA00022833"/>
    </source>
</evidence>
<feature type="domain" description="Peptidase M20 dimerisation" evidence="6">
    <location>
        <begin position="217"/>
        <end position="360"/>
    </location>
</feature>
<dbReference type="EMBL" id="BSOH01000032">
    <property type="protein sequence ID" value="GLR19717.1"/>
    <property type="molecule type" value="Genomic_DNA"/>
</dbReference>
<sequence length="467" mass="51397">MVVKTLVYHAPETIQVEKLEMEVDAGAISRFQGAIRIPTISYPDRADTATMLTFHEYLETEFPMIHGSLEKQVVGDLSLVYHWKGKDSSVDPALFLAHMDVVPVDESSESNWDFDAFSGEEVDGYILGRGTMDDKGSVLSILEATEGLLKKGFVPEHDIYFAFGHDEEIGGEMGAVKIVEKFAKEKLKFSFIIDEGLVVITDGLSGISKPIGLIGLAEKGAMSMTLTVNLENGGHAMMPPKETAITILSEALVKLKNSPPKVQFNESVDKMFANIGPQMKWPEKLFFANQWLFKPLIASSLSKSNAANALIKTTLAPTIIEGGIMDNVLPSQAKATINVRIVPGETVESVLEYVNATIDDDRISVSSEAVNKPRNPTAISPTDHIGFESIRKSIYEVFGDVIVAPGLVIAGTDARHYSEVVEATYRFMPVMVSNKDLEGIHGVNEKLSIENYKNMVRFYNRLITNFK</sequence>
<accession>A0AA37ST64</accession>
<reference evidence="7" key="2">
    <citation type="submission" date="2023-01" db="EMBL/GenBank/DDBJ databases">
        <title>Draft genome sequence of Portibacter lacus strain NBRC 108769.</title>
        <authorList>
            <person name="Sun Q."/>
            <person name="Mori K."/>
        </authorList>
    </citation>
    <scope>NUCLEOTIDE SEQUENCE</scope>
    <source>
        <strain evidence="7">NBRC 108769</strain>
    </source>
</reference>
<dbReference type="Gene3D" id="1.10.150.900">
    <property type="match status" value="1"/>
</dbReference>
<dbReference type="PANTHER" id="PTHR45962">
    <property type="entry name" value="N-FATTY-ACYL-AMINO ACID SYNTHASE/HYDROLASE PM20D1"/>
    <property type="match status" value="1"/>
</dbReference>
<keyword evidence="2" id="KW-0645">Protease</keyword>
<keyword evidence="8" id="KW-1185">Reference proteome</keyword>
<reference evidence="7" key="1">
    <citation type="journal article" date="2014" name="Int. J. Syst. Evol. Microbiol.">
        <title>Complete genome sequence of Corynebacterium casei LMG S-19264T (=DSM 44701T), isolated from a smear-ripened cheese.</title>
        <authorList>
            <consortium name="US DOE Joint Genome Institute (JGI-PGF)"/>
            <person name="Walter F."/>
            <person name="Albersmeier A."/>
            <person name="Kalinowski J."/>
            <person name="Ruckert C."/>
        </authorList>
    </citation>
    <scope>NUCLEOTIDE SEQUENCE</scope>
    <source>
        <strain evidence="7">NBRC 108769</strain>
    </source>
</reference>
<gene>
    <name evidence="7" type="ORF">GCM10007940_43330</name>
</gene>
<dbReference type="GO" id="GO:0006508">
    <property type="term" value="P:proteolysis"/>
    <property type="evidence" value="ECO:0007669"/>
    <property type="project" value="UniProtKB-KW"/>
</dbReference>
<dbReference type="PANTHER" id="PTHR45962:SF1">
    <property type="entry name" value="N-FATTY-ACYL-AMINO ACID SYNTHASE_HYDROLASE PM20D1"/>
    <property type="match status" value="1"/>
</dbReference>
<dbReference type="GO" id="GO:0046872">
    <property type="term" value="F:metal ion binding"/>
    <property type="evidence" value="ECO:0007669"/>
    <property type="project" value="UniProtKB-KW"/>
</dbReference>
<dbReference type="InterPro" id="IPR047177">
    <property type="entry name" value="Pept_M20A"/>
</dbReference>
<dbReference type="Gene3D" id="3.40.630.10">
    <property type="entry name" value="Zn peptidases"/>
    <property type="match status" value="1"/>
</dbReference>
<comment type="caution">
    <text evidence="7">The sequence shown here is derived from an EMBL/GenBank/DDBJ whole genome shotgun (WGS) entry which is preliminary data.</text>
</comment>
<evidence type="ECO:0000256" key="2">
    <source>
        <dbReference type="ARBA" id="ARBA00022670"/>
    </source>
</evidence>
<dbReference type="Pfam" id="PF01546">
    <property type="entry name" value="Peptidase_M20"/>
    <property type="match status" value="1"/>
</dbReference>
<comment type="similarity">
    <text evidence="1">Belongs to the peptidase M20A family.</text>
</comment>
<dbReference type="FunFam" id="1.10.150.900:FF:000003">
    <property type="entry name" value="N-fatty-acyl-amino acid synthase/hydrolase PM20D1"/>
    <property type="match status" value="1"/>
</dbReference>